<evidence type="ECO:0000313" key="2">
    <source>
        <dbReference type="EMBL" id="JAR88301.1"/>
    </source>
</evidence>
<dbReference type="GO" id="GO:0004523">
    <property type="term" value="F:RNA-DNA hybrid ribonuclease activity"/>
    <property type="evidence" value="ECO:0007669"/>
    <property type="project" value="InterPro"/>
</dbReference>
<organism evidence="2">
    <name type="scientific">Ixodes ricinus</name>
    <name type="common">Common tick</name>
    <name type="synonym">Acarus ricinus</name>
    <dbReference type="NCBI Taxonomy" id="34613"/>
    <lineage>
        <taxon>Eukaryota</taxon>
        <taxon>Metazoa</taxon>
        <taxon>Ecdysozoa</taxon>
        <taxon>Arthropoda</taxon>
        <taxon>Chelicerata</taxon>
        <taxon>Arachnida</taxon>
        <taxon>Acari</taxon>
        <taxon>Parasitiformes</taxon>
        <taxon>Ixodida</taxon>
        <taxon>Ixodoidea</taxon>
        <taxon>Ixodidae</taxon>
        <taxon>Ixodinae</taxon>
        <taxon>Ixodes</taxon>
    </lineage>
</organism>
<dbReference type="EMBL" id="GEGO01007103">
    <property type="protein sequence ID" value="JAR88301.1"/>
    <property type="molecule type" value="Transcribed_RNA"/>
</dbReference>
<reference evidence="2" key="1">
    <citation type="journal article" date="2018" name="PLoS Negl. Trop. Dis.">
        <title>Sialome diversity of ticks revealed by RNAseq of single tick salivary glands.</title>
        <authorList>
            <person name="Perner J."/>
            <person name="Kropackova S."/>
            <person name="Kopacek P."/>
            <person name="Ribeiro J.M."/>
        </authorList>
    </citation>
    <scope>NUCLEOTIDE SEQUENCE</scope>
    <source>
        <strain evidence="2">Siblings of single egg batch collected in Ceske Budejovice</strain>
        <tissue evidence="2">Salivary glands</tissue>
    </source>
</reference>
<sequence>LPHRVPWKITSPSETVAADASTVGLGVATRHGNVAIITDPAGDIYVREAAALALAAFVAPPGTIILSDNQAVVAAVTRGHGRALPWQIAMAISLTFVIKCLWTRWVPTAANPADAPSRLTRAQVPFRPMRGRRQGELRSPL</sequence>
<evidence type="ECO:0000259" key="1">
    <source>
        <dbReference type="Pfam" id="PF00336"/>
    </source>
</evidence>
<protein>
    <recommendedName>
        <fullName evidence="1">Hepadnaviral P protein C-terminal domain-containing protein</fullName>
    </recommendedName>
</protein>
<feature type="domain" description="Hepadnaviral P protein C-terminal" evidence="1">
    <location>
        <begin position="12"/>
        <end position="132"/>
    </location>
</feature>
<accession>A0A147BC14</accession>
<dbReference type="Pfam" id="PF00336">
    <property type="entry name" value="DNA_pol_viral_C"/>
    <property type="match status" value="1"/>
</dbReference>
<name>A0A147BC14_IXORI</name>
<dbReference type="InterPro" id="IPR001462">
    <property type="entry name" value="DNApol_viral_C"/>
</dbReference>
<dbReference type="AlphaFoldDB" id="A0A147BC14"/>
<feature type="non-terminal residue" evidence="2">
    <location>
        <position position="1"/>
    </location>
</feature>
<proteinExistence type="predicted"/>